<reference evidence="2" key="1">
    <citation type="submission" date="2016-11" db="UniProtKB">
        <authorList>
            <consortium name="WormBaseParasite"/>
        </authorList>
    </citation>
    <scope>IDENTIFICATION</scope>
    <source>
        <strain evidence="2">KR3021</strain>
    </source>
</reference>
<proteinExistence type="predicted"/>
<accession>A0AC35U8N3</accession>
<evidence type="ECO:0000313" key="2">
    <source>
        <dbReference type="WBParaSite" id="RSKR_0000884550.1"/>
    </source>
</evidence>
<evidence type="ECO:0000313" key="1">
    <source>
        <dbReference type="Proteomes" id="UP000095286"/>
    </source>
</evidence>
<protein>
    <submittedName>
        <fullName evidence="2">BTB domain-containing protein</fullName>
    </submittedName>
</protein>
<sequence length="165" mass="19472">MSFKNFALLFPHNSFSDFTFVCKDGSVETSRAILFGFDDNFRDYFLEHQNSRTYECSTLDCADINVYLDYVYNQESFKVDDNNIFQFANVSFGLDDINTMAVVDKWLEHSDEIKYHLVNLLEKLKLYEIDAFDSTDPEILFDIFDVPFRSQNNHEFICITIFLHI</sequence>
<dbReference type="Proteomes" id="UP000095286">
    <property type="component" value="Unplaced"/>
</dbReference>
<dbReference type="WBParaSite" id="RSKR_0000884550.1">
    <property type="protein sequence ID" value="RSKR_0000884550.1"/>
    <property type="gene ID" value="RSKR_0000884550"/>
</dbReference>
<name>A0AC35U8N3_9BILA</name>
<organism evidence="1 2">
    <name type="scientific">Rhabditophanes sp. KR3021</name>
    <dbReference type="NCBI Taxonomy" id="114890"/>
    <lineage>
        <taxon>Eukaryota</taxon>
        <taxon>Metazoa</taxon>
        <taxon>Ecdysozoa</taxon>
        <taxon>Nematoda</taxon>
        <taxon>Chromadorea</taxon>
        <taxon>Rhabditida</taxon>
        <taxon>Tylenchina</taxon>
        <taxon>Panagrolaimomorpha</taxon>
        <taxon>Strongyloidoidea</taxon>
        <taxon>Alloionematidae</taxon>
        <taxon>Rhabditophanes</taxon>
    </lineage>
</organism>